<evidence type="ECO:0000256" key="1">
    <source>
        <dbReference type="ARBA" id="ARBA00004123"/>
    </source>
</evidence>
<dbReference type="PRINTS" id="PR01246">
    <property type="entry name" value="RAD1REPAIR"/>
</dbReference>
<keyword evidence="4" id="KW-0234">DNA repair</keyword>
<evidence type="ECO:0000256" key="2">
    <source>
        <dbReference type="ARBA" id="ARBA00010991"/>
    </source>
</evidence>
<accession>A0A087TQA7</accession>
<dbReference type="PRINTS" id="PR01245">
    <property type="entry name" value="RAD1REC1"/>
</dbReference>
<proteinExistence type="inferred from homology"/>
<dbReference type="InterPro" id="IPR003011">
    <property type="entry name" value="Cell_cycle_checkpoint_Rad1"/>
</dbReference>
<comment type="similarity">
    <text evidence="2">Belongs to the rad1 family.</text>
</comment>
<dbReference type="Pfam" id="PF02144">
    <property type="entry name" value="Rad1"/>
    <property type="match status" value="1"/>
</dbReference>
<dbReference type="Gene3D" id="3.70.10.10">
    <property type="match status" value="1"/>
</dbReference>
<dbReference type="GO" id="GO:0030896">
    <property type="term" value="C:checkpoint clamp complex"/>
    <property type="evidence" value="ECO:0007669"/>
    <property type="project" value="TreeGrafter"/>
</dbReference>
<keyword evidence="7" id="KW-1185">Reference proteome</keyword>
<comment type="subcellular location">
    <subcellularLocation>
        <location evidence="1">Nucleus</location>
    </subcellularLocation>
</comment>
<dbReference type="STRING" id="407821.A0A087TQA7"/>
<protein>
    <submittedName>
        <fullName evidence="6">Cell cycle checkpoint protein RAD1</fullName>
    </submittedName>
</protein>
<evidence type="ECO:0000313" key="6">
    <source>
        <dbReference type="EMBL" id="KFM67296.1"/>
    </source>
</evidence>
<keyword evidence="5" id="KW-0539">Nucleus</keyword>
<evidence type="ECO:0000256" key="4">
    <source>
        <dbReference type="ARBA" id="ARBA00023204"/>
    </source>
</evidence>
<evidence type="ECO:0000256" key="5">
    <source>
        <dbReference type="ARBA" id="ARBA00023242"/>
    </source>
</evidence>
<dbReference type="Proteomes" id="UP000054359">
    <property type="component" value="Unassembled WGS sequence"/>
</dbReference>
<sequence length="72" mass="8378">MIELFDCNSTIKNRYQIFLIKPSLRALIQSSKVSIRTDDRGFLCMQYMIKIEGSQCCFVEYLCSPNISDDNE</sequence>
<name>A0A087TQA7_STEMI</name>
<dbReference type="PANTHER" id="PTHR10870:SF0">
    <property type="entry name" value="CELL CYCLE CHECKPOINT PROTEIN RAD1"/>
    <property type="match status" value="1"/>
</dbReference>
<evidence type="ECO:0000313" key="7">
    <source>
        <dbReference type="Proteomes" id="UP000054359"/>
    </source>
</evidence>
<dbReference type="AlphaFoldDB" id="A0A087TQA7"/>
<dbReference type="OrthoDB" id="337581at2759"/>
<dbReference type="EMBL" id="KK116282">
    <property type="protein sequence ID" value="KFM67296.1"/>
    <property type="molecule type" value="Genomic_DNA"/>
</dbReference>
<feature type="non-terminal residue" evidence="6">
    <location>
        <position position="72"/>
    </location>
</feature>
<dbReference type="InterPro" id="IPR003021">
    <property type="entry name" value="Rad1_Rec1_Rad17"/>
</dbReference>
<dbReference type="PANTHER" id="PTHR10870">
    <property type="entry name" value="CELL CYCLE CHECKPOINT PROTEIN RAD1"/>
    <property type="match status" value="1"/>
</dbReference>
<keyword evidence="3" id="KW-0227">DNA damage</keyword>
<organism evidence="6 7">
    <name type="scientific">Stegodyphus mimosarum</name>
    <name type="common">African social velvet spider</name>
    <dbReference type="NCBI Taxonomy" id="407821"/>
    <lineage>
        <taxon>Eukaryota</taxon>
        <taxon>Metazoa</taxon>
        <taxon>Ecdysozoa</taxon>
        <taxon>Arthropoda</taxon>
        <taxon>Chelicerata</taxon>
        <taxon>Arachnida</taxon>
        <taxon>Araneae</taxon>
        <taxon>Araneomorphae</taxon>
        <taxon>Entelegynae</taxon>
        <taxon>Eresoidea</taxon>
        <taxon>Eresidae</taxon>
        <taxon>Stegodyphus</taxon>
    </lineage>
</organism>
<gene>
    <name evidence="6" type="ORF">X975_10025</name>
</gene>
<evidence type="ECO:0000256" key="3">
    <source>
        <dbReference type="ARBA" id="ARBA00022763"/>
    </source>
</evidence>
<dbReference type="GO" id="GO:0006281">
    <property type="term" value="P:DNA repair"/>
    <property type="evidence" value="ECO:0007669"/>
    <property type="project" value="UniProtKB-KW"/>
</dbReference>
<reference evidence="6 7" key="1">
    <citation type="submission" date="2013-11" db="EMBL/GenBank/DDBJ databases">
        <title>Genome sequencing of Stegodyphus mimosarum.</title>
        <authorList>
            <person name="Bechsgaard J."/>
        </authorList>
    </citation>
    <scope>NUCLEOTIDE SEQUENCE [LARGE SCALE GENOMIC DNA]</scope>
</reference>
<dbReference type="GO" id="GO:0000077">
    <property type="term" value="P:DNA damage checkpoint signaling"/>
    <property type="evidence" value="ECO:0007669"/>
    <property type="project" value="InterPro"/>
</dbReference>